<dbReference type="AlphaFoldDB" id="A0A3B0RIX5"/>
<dbReference type="EMBL" id="UOEJ01000046">
    <property type="protein sequence ID" value="VAV93404.1"/>
    <property type="molecule type" value="Genomic_DNA"/>
</dbReference>
<protein>
    <submittedName>
        <fullName evidence="1">Uncharacterized protein</fullName>
    </submittedName>
</protein>
<name>A0A3B0RIX5_9ZZZZ</name>
<accession>A0A3B0RIX5</accession>
<evidence type="ECO:0000313" key="1">
    <source>
        <dbReference type="EMBL" id="VAV93404.1"/>
    </source>
</evidence>
<sequence>MTAARDILSSSPNPHRHKNYVVAITQEITINQQAYLFGLRYIPDKILLNHQGLAGYLEQMLTNAPAEAEILAHNILEDVSNEIIPKWIEINLLQEENKSGQNILIIIEDRQPHWENDRLLNRLPAIF</sequence>
<organism evidence="1">
    <name type="scientific">hydrothermal vent metagenome</name>
    <dbReference type="NCBI Taxonomy" id="652676"/>
    <lineage>
        <taxon>unclassified sequences</taxon>
        <taxon>metagenomes</taxon>
        <taxon>ecological metagenomes</taxon>
    </lineage>
</organism>
<gene>
    <name evidence="1" type="ORF">MNBD_ALPHA01-1687</name>
</gene>
<reference evidence="1" key="1">
    <citation type="submission" date="2018-06" db="EMBL/GenBank/DDBJ databases">
        <authorList>
            <person name="Zhirakovskaya E."/>
        </authorList>
    </citation>
    <scope>NUCLEOTIDE SEQUENCE</scope>
</reference>
<proteinExistence type="predicted"/>